<evidence type="ECO:0000259" key="2">
    <source>
        <dbReference type="Pfam" id="PF13360"/>
    </source>
</evidence>
<evidence type="ECO:0000313" key="4">
    <source>
        <dbReference type="Proteomes" id="UP001203207"/>
    </source>
</evidence>
<dbReference type="Gene3D" id="2.130.10.10">
    <property type="entry name" value="YVTN repeat-like/Quinoprotein amine dehydrogenase"/>
    <property type="match status" value="2"/>
</dbReference>
<accession>A0AAE3K9J5</accession>
<keyword evidence="4" id="KW-1185">Reference proteome</keyword>
<dbReference type="InterPro" id="IPR011047">
    <property type="entry name" value="Quinoprotein_ADH-like_sf"/>
</dbReference>
<dbReference type="InterPro" id="IPR002372">
    <property type="entry name" value="PQQ_rpt_dom"/>
</dbReference>
<evidence type="ECO:0000313" key="3">
    <source>
        <dbReference type="EMBL" id="MCL9817675.1"/>
    </source>
</evidence>
<dbReference type="EMBL" id="JAKRVX010000005">
    <property type="protein sequence ID" value="MCL9817675.1"/>
    <property type="molecule type" value="Genomic_DNA"/>
</dbReference>
<dbReference type="SUPFAM" id="SSF50998">
    <property type="entry name" value="Quinoprotein alcohol dehydrogenase-like"/>
    <property type="match status" value="1"/>
</dbReference>
<dbReference type="SMART" id="SM00564">
    <property type="entry name" value="PQQ"/>
    <property type="match status" value="4"/>
</dbReference>
<proteinExistence type="predicted"/>
<protein>
    <submittedName>
        <fullName evidence="3">PQQ-like beta-propeller repeat protein</fullName>
    </submittedName>
</protein>
<organism evidence="3 4">
    <name type="scientific">Natronocalculus amylovorans</name>
    <dbReference type="NCBI Taxonomy" id="2917812"/>
    <lineage>
        <taxon>Archaea</taxon>
        <taxon>Methanobacteriati</taxon>
        <taxon>Methanobacteriota</taxon>
        <taxon>Stenosarchaea group</taxon>
        <taxon>Halobacteria</taxon>
        <taxon>Halobacteriales</taxon>
        <taxon>Haloferacaceae</taxon>
        <taxon>Natronocalculus</taxon>
    </lineage>
</organism>
<name>A0AAE3K9J5_9EURY</name>
<dbReference type="AlphaFoldDB" id="A0AAE3K9J5"/>
<dbReference type="InterPro" id="IPR018391">
    <property type="entry name" value="PQQ_b-propeller_rpt"/>
</dbReference>
<comment type="caution">
    <text evidence="3">The sequence shown here is derived from an EMBL/GenBank/DDBJ whole genome shotgun (WGS) entry which is preliminary data.</text>
</comment>
<reference evidence="3" key="1">
    <citation type="journal article" date="2022" name="Syst. Appl. Microbiol.">
        <title>Natronocalculus amylovorans gen. nov., sp. nov., and Natranaeroarchaeum aerophilus sp. nov., dominant culturable amylolytic natronoarchaea from hypersaline soda lakes in southwestern Siberia.</title>
        <authorList>
            <person name="Sorokin D.Y."/>
            <person name="Elcheninov A.G."/>
            <person name="Khizhniak T.V."/>
            <person name="Koenen M."/>
            <person name="Bale N.J."/>
            <person name="Damste J.S.S."/>
            <person name="Kublanov I.V."/>
        </authorList>
    </citation>
    <scope>NUCLEOTIDE SEQUENCE</scope>
    <source>
        <strain evidence="3">AArc-St2</strain>
    </source>
</reference>
<feature type="domain" description="Pyrrolo-quinoline quinone repeat" evidence="2">
    <location>
        <begin position="104"/>
        <end position="347"/>
    </location>
</feature>
<gene>
    <name evidence="3" type="ORF">AArcSt2_12030</name>
</gene>
<reference evidence="3" key="2">
    <citation type="submission" date="2022-02" db="EMBL/GenBank/DDBJ databases">
        <authorList>
            <person name="Elcheninov A.G."/>
            <person name="Sorokin D.Y."/>
            <person name="Kublanov I.V."/>
        </authorList>
    </citation>
    <scope>NUCLEOTIDE SEQUENCE</scope>
    <source>
        <strain evidence="3">AArc-St2</strain>
    </source>
</reference>
<feature type="compositionally biased region" description="Basic and acidic residues" evidence="1">
    <location>
        <begin position="28"/>
        <end position="46"/>
    </location>
</feature>
<sequence>MPSFDRRTLLKTGGAVSFGIGMSGCLDRFGDDRHRNTEPADRRVTPDENPTDWPRPTRSPANNLVSPAATPPKTEPTVEWQVDTPTTCDRLVIVDKTIVASTAESVHAVSLTDGTEQWRVDEGGRVVNAIAGRCYVIRAETVVALTVETGETIWEHEFDRWAIDLIELDGTVYVTTDEGLFGLHADSGEKRWHVDSDGREGFLAVSDGDLQWANDRQYTIFAVDGAHEPTIDQQYSLSTETSTIRPNAPTVVDGTIAIGGADINFGAETPVRVIDRDVVYSRVFEPYMLTPAIVDDRILIAGYDNRSGAMETSTVAACSHDLDERLWETTVDEPIGAPAVADGVIYTGGGYPAQSGDRRGKLYALTVDTGEVLWEIETAGANAGHPLALVGESIVVGSHDGISMLSPA</sequence>
<dbReference type="PANTHER" id="PTHR34512">
    <property type="entry name" value="CELL SURFACE PROTEIN"/>
    <property type="match status" value="1"/>
</dbReference>
<dbReference type="PROSITE" id="PS51257">
    <property type="entry name" value="PROKAR_LIPOPROTEIN"/>
    <property type="match status" value="1"/>
</dbReference>
<dbReference type="Pfam" id="PF13360">
    <property type="entry name" value="PQQ_2"/>
    <property type="match status" value="1"/>
</dbReference>
<dbReference type="Proteomes" id="UP001203207">
    <property type="component" value="Unassembled WGS sequence"/>
</dbReference>
<dbReference type="RefSeq" id="WP_250584943.1">
    <property type="nucleotide sequence ID" value="NZ_JAKRVX010000005.1"/>
</dbReference>
<evidence type="ECO:0000256" key="1">
    <source>
        <dbReference type="SAM" id="MobiDB-lite"/>
    </source>
</evidence>
<dbReference type="PANTHER" id="PTHR34512:SF30">
    <property type="entry name" value="OUTER MEMBRANE PROTEIN ASSEMBLY FACTOR BAMB"/>
    <property type="match status" value="1"/>
</dbReference>
<feature type="region of interest" description="Disordered" evidence="1">
    <location>
        <begin position="28"/>
        <end position="78"/>
    </location>
</feature>
<dbReference type="InterPro" id="IPR015943">
    <property type="entry name" value="WD40/YVTN_repeat-like_dom_sf"/>
</dbReference>